<dbReference type="InParanoid" id="A2FLB7"/>
<feature type="compositionally biased region" description="Basic and acidic residues" evidence="1">
    <location>
        <begin position="420"/>
        <end position="483"/>
    </location>
</feature>
<accession>A2FLB7</accession>
<dbReference type="PANTHER" id="PTHR21513:SF19">
    <property type="entry name" value="MAJOR SPERM PROTEIN"/>
    <property type="match status" value="1"/>
</dbReference>
<keyword evidence="4" id="KW-1185">Reference proteome</keyword>
<reference evidence="3" key="2">
    <citation type="journal article" date="2007" name="Science">
        <title>Draft genome sequence of the sexually transmitted pathogen Trichomonas vaginalis.</title>
        <authorList>
            <person name="Carlton J.M."/>
            <person name="Hirt R.P."/>
            <person name="Silva J.C."/>
            <person name="Delcher A.L."/>
            <person name="Schatz M."/>
            <person name="Zhao Q."/>
            <person name="Wortman J.R."/>
            <person name="Bidwell S.L."/>
            <person name="Alsmark U.C.M."/>
            <person name="Besteiro S."/>
            <person name="Sicheritz-Ponten T."/>
            <person name="Noel C.J."/>
            <person name="Dacks J.B."/>
            <person name="Foster P.G."/>
            <person name="Simillion C."/>
            <person name="Van de Peer Y."/>
            <person name="Miranda-Saavedra D."/>
            <person name="Barton G.J."/>
            <person name="Westrop G.D."/>
            <person name="Mueller S."/>
            <person name="Dessi D."/>
            <person name="Fiori P.L."/>
            <person name="Ren Q."/>
            <person name="Paulsen I."/>
            <person name="Zhang H."/>
            <person name="Bastida-Corcuera F.D."/>
            <person name="Simoes-Barbosa A."/>
            <person name="Brown M.T."/>
            <person name="Hayes R.D."/>
            <person name="Mukherjee M."/>
            <person name="Okumura C.Y."/>
            <person name="Schneider R."/>
            <person name="Smith A.J."/>
            <person name="Vanacova S."/>
            <person name="Villalvazo M."/>
            <person name="Haas B.J."/>
            <person name="Pertea M."/>
            <person name="Feldblyum T.V."/>
            <person name="Utterback T.R."/>
            <person name="Shu C.L."/>
            <person name="Osoegawa K."/>
            <person name="de Jong P.J."/>
            <person name="Hrdy I."/>
            <person name="Horvathova L."/>
            <person name="Zubacova Z."/>
            <person name="Dolezal P."/>
            <person name="Malik S.B."/>
            <person name="Logsdon J.M. Jr."/>
            <person name="Henze K."/>
            <person name="Gupta A."/>
            <person name="Wang C.C."/>
            <person name="Dunne R.L."/>
            <person name="Upcroft J.A."/>
            <person name="Upcroft P."/>
            <person name="White O."/>
            <person name="Salzberg S.L."/>
            <person name="Tang P."/>
            <person name="Chiu C.-H."/>
            <person name="Lee Y.-S."/>
            <person name="Embley T.M."/>
            <person name="Coombs G.H."/>
            <person name="Mottram J.C."/>
            <person name="Tachezy J."/>
            <person name="Fraser-Liggett C.M."/>
            <person name="Johnson P.J."/>
        </authorList>
    </citation>
    <scope>NUCLEOTIDE SEQUENCE [LARGE SCALE GENOMIC DNA]</scope>
    <source>
        <strain evidence="3">G3</strain>
    </source>
</reference>
<keyword evidence="2" id="KW-0812">Transmembrane</keyword>
<evidence type="ECO:0000313" key="3">
    <source>
        <dbReference type="EMBL" id="EAX94298.1"/>
    </source>
</evidence>
<feature type="region of interest" description="Disordered" evidence="1">
    <location>
        <begin position="418"/>
        <end position="486"/>
    </location>
</feature>
<feature type="transmembrane region" description="Helical" evidence="2">
    <location>
        <begin position="493"/>
        <end position="515"/>
    </location>
</feature>
<dbReference type="PANTHER" id="PTHR21513">
    <property type="entry name" value="MAJOR SPERM PROTEIN"/>
    <property type="match status" value="1"/>
</dbReference>
<reference evidence="3" key="1">
    <citation type="submission" date="2006-10" db="EMBL/GenBank/DDBJ databases">
        <authorList>
            <person name="Amadeo P."/>
            <person name="Zhao Q."/>
            <person name="Wortman J."/>
            <person name="Fraser-Liggett C."/>
            <person name="Carlton J."/>
        </authorList>
    </citation>
    <scope>NUCLEOTIDE SEQUENCE</scope>
    <source>
        <strain evidence="3">G3</strain>
    </source>
</reference>
<dbReference type="VEuPathDB" id="TrichDB:TVAG_167790"/>
<name>A2FLB7_TRIV3</name>
<organism evidence="3 4">
    <name type="scientific">Trichomonas vaginalis (strain ATCC PRA-98 / G3)</name>
    <dbReference type="NCBI Taxonomy" id="412133"/>
    <lineage>
        <taxon>Eukaryota</taxon>
        <taxon>Metamonada</taxon>
        <taxon>Parabasalia</taxon>
        <taxon>Trichomonadida</taxon>
        <taxon>Trichomonadidae</taxon>
        <taxon>Trichomonas</taxon>
    </lineage>
</organism>
<dbReference type="VEuPathDB" id="TrichDB:TVAGG3_0717400"/>
<evidence type="ECO:0000313" key="4">
    <source>
        <dbReference type="Proteomes" id="UP000001542"/>
    </source>
</evidence>
<dbReference type="AlphaFoldDB" id="A2FLB7"/>
<gene>
    <name evidence="3" type="ORF">TVAG_167790</name>
</gene>
<dbReference type="KEGG" id="tva:4752033"/>
<evidence type="ECO:0000256" key="1">
    <source>
        <dbReference type="SAM" id="MobiDB-lite"/>
    </source>
</evidence>
<sequence length="579" mass="66636">MLGFFLYQAISELVVIKKTGDNDNSNFDLKVKDEAGTVFESTEKNKGWFLVYKVNDGELQLLRGKDNGKANHEGISIETEYDTVYTSNYLTLKFKVKNDGDTDKTFSLGAFADLKLNYVDAFTVKPFQFRQGHRIVQSKNNLVFNFITNNNKPSSEVDAFWYGPNSYSYTNWKTYPYWNNLENPEEKQANVVSFSWQNRLIKPGETLELQVRLGYGIDLKSPPKIFLNEPLADRYNPNSNHEVTWTVYAEDGFNSMNFHYLDYYKGKIRSQKGINMEKSIKSGKFTLEFKEAGPYQFKFVVENAFGYKSNSIQKDIILNKLPTIKNSNQLKEKYNPSDEIELVLELFDEKSVTIHYKIDENGQDHEIPEKKECNNQAASFTIKIPFTSLEEGTHKLIMHIIDDDGFRSENDLELDFLVEAPKEQPKEDEKEQPKEDEKEQPKEDEKEQPKEDGKEQPKEDEKKENDKDISEESDDNKENDKIAKRPSRSKNSWLIPVIVISILVVVAIIVVIIFFKMKGRNESNENNDSFDNAEETVVMSNEPPEIATEDHKLFSTSAVHDSDNIFGGGNDDEDPALDV</sequence>
<dbReference type="RefSeq" id="XP_001307228.1">
    <property type="nucleotide sequence ID" value="XM_001307227.1"/>
</dbReference>
<evidence type="ECO:0000256" key="2">
    <source>
        <dbReference type="SAM" id="Phobius"/>
    </source>
</evidence>
<keyword evidence="2" id="KW-1133">Transmembrane helix</keyword>
<dbReference type="Proteomes" id="UP000001542">
    <property type="component" value="Unassembled WGS sequence"/>
</dbReference>
<keyword evidence="2" id="KW-0472">Membrane</keyword>
<dbReference type="EMBL" id="DS113865">
    <property type="protein sequence ID" value="EAX94298.1"/>
    <property type="molecule type" value="Genomic_DNA"/>
</dbReference>
<proteinExistence type="predicted"/>
<protein>
    <submittedName>
        <fullName evidence="3">Uncharacterized protein</fullName>
    </submittedName>
</protein>